<dbReference type="Pfam" id="PF00355">
    <property type="entry name" value="Rieske"/>
    <property type="match status" value="1"/>
</dbReference>
<sequence>MSEVLIVVPEADGMGDGDVRRLCSPATGPVALFRMDGAFYAIADTCSHGQASLAEGWLEGFEIECPVHSGRFDIRSGAPLAFPVTEPVATYALRRIDGVLHVVVPA</sequence>
<dbReference type="GO" id="GO:0046872">
    <property type="term" value="F:metal ion binding"/>
    <property type="evidence" value="ECO:0007669"/>
    <property type="project" value="UniProtKB-KW"/>
</dbReference>
<keyword evidence="1" id="KW-0001">2Fe-2S</keyword>
<dbReference type="PROSITE" id="PS51296">
    <property type="entry name" value="RIESKE"/>
    <property type="match status" value="1"/>
</dbReference>
<keyword evidence="2" id="KW-0479">Metal-binding</keyword>
<dbReference type="EMBL" id="CZQE01000190">
    <property type="protein sequence ID" value="CUS44900.1"/>
    <property type="molecule type" value="Genomic_DNA"/>
</dbReference>
<dbReference type="CDD" id="cd03528">
    <property type="entry name" value="Rieske_RO_ferredoxin"/>
    <property type="match status" value="1"/>
</dbReference>
<proteinExistence type="predicted"/>
<evidence type="ECO:0000313" key="6">
    <source>
        <dbReference type="EMBL" id="CUS44900.1"/>
    </source>
</evidence>
<dbReference type="InterPro" id="IPR017941">
    <property type="entry name" value="Rieske_2Fe-2S"/>
</dbReference>
<dbReference type="Gene3D" id="2.102.10.10">
    <property type="entry name" value="Rieske [2Fe-2S] iron-sulphur domain"/>
    <property type="match status" value="1"/>
</dbReference>
<accession>A0A160TIP3</accession>
<evidence type="ECO:0000259" key="5">
    <source>
        <dbReference type="PROSITE" id="PS51296"/>
    </source>
</evidence>
<evidence type="ECO:0000256" key="4">
    <source>
        <dbReference type="ARBA" id="ARBA00023014"/>
    </source>
</evidence>
<dbReference type="AlphaFoldDB" id="A0A160TIP3"/>
<dbReference type="SUPFAM" id="SSF50022">
    <property type="entry name" value="ISP domain"/>
    <property type="match status" value="1"/>
</dbReference>
<name>A0A160TIP3_9ZZZZ</name>
<reference evidence="6" key="1">
    <citation type="submission" date="2015-10" db="EMBL/GenBank/DDBJ databases">
        <authorList>
            <person name="Gilbert D.G."/>
        </authorList>
    </citation>
    <scope>NUCLEOTIDE SEQUENCE</scope>
</reference>
<keyword evidence="4" id="KW-0411">Iron-sulfur</keyword>
<feature type="domain" description="Rieske" evidence="5">
    <location>
        <begin position="6"/>
        <end position="102"/>
    </location>
</feature>
<dbReference type="InterPro" id="IPR036922">
    <property type="entry name" value="Rieske_2Fe-2S_sf"/>
</dbReference>
<protein>
    <submittedName>
        <fullName evidence="6">Ferredoxin, 2Fe-2S</fullName>
    </submittedName>
</protein>
<dbReference type="GO" id="GO:0051537">
    <property type="term" value="F:2 iron, 2 sulfur cluster binding"/>
    <property type="evidence" value="ECO:0007669"/>
    <property type="project" value="UniProtKB-KW"/>
</dbReference>
<evidence type="ECO:0000256" key="2">
    <source>
        <dbReference type="ARBA" id="ARBA00022723"/>
    </source>
</evidence>
<gene>
    <name evidence="6" type="ORF">MGWOODY_Smn357</name>
</gene>
<evidence type="ECO:0000256" key="1">
    <source>
        <dbReference type="ARBA" id="ARBA00022714"/>
    </source>
</evidence>
<keyword evidence="3" id="KW-0408">Iron</keyword>
<evidence type="ECO:0000256" key="3">
    <source>
        <dbReference type="ARBA" id="ARBA00023004"/>
    </source>
</evidence>
<organism evidence="6">
    <name type="scientific">hydrothermal vent metagenome</name>
    <dbReference type="NCBI Taxonomy" id="652676"/>
    <lineage>
        <taxon>unclassified sequences</taxon>
        <taxon>metagenomes</taxon>
        <taxon>ecological metagenomes</taxon>
    </lineage>
</organism>